<dbReference type="InterPro" id="IPR013656">
    <property type="entry name" value="PAS_4"/>
</dbReference>
<proteinExistence type="predicted"/>
<dbReference type="InterPro" id="IPR035965">
    <property type="entry name" value="PAS-like_dom_sf"/>
</dbReference>
<dbReference type="HOGENOM" id="CLU_000445_11_25_7"/>
<dbReference type="RefSeq" id="WP_005030719.1">
    <property type="nucleotide sequence ID" value="NZ_KE150238.1"/>
</dbReference>
<name>E5YBR6_BILW3</name>
<sequence>MYRCKLDIRIFSEDPLLLADVRNIAPLERFEHEVSGYRSFSPEAVRGSDIIVLDLPVAERPEAVRALCKPGAILVFCMEPEAFAVLRTPSLEAADDIWVKPFHRDFGAVRFKKILAGIKHRKDSRLTQTYLDTIIDSIPDLIWFKDVKGSHLKVNNGFCHAVGKKKEDVQGRGHYYIWDLKKEEYEQGEYICLESDEIVLEERRTCLFDEMVKSKQGMRQFKTYKSPLFDDDGTILGTVGIAHDVTDLANMGAELEIFLRNMPFAILISGNDGRIINVNAKFEEYFAAKEKNIVGKPYEEWKHVIQKSLCKTYGEGHFEIRLHGDGEERILEFHEEPIFDVFRNRVGQFCFCRDVTIERTFEHQIWISANTDALTGLYNRRFFYEYMNENRKENQLSLLYVDLDDFKKVNDAHGHHIGDGALELVARLMREAFPGDFIVRLGGDEFLICLVGERSLAFLEEKANRLLQSLLEAFQVSDYLRVMSASIGIASSADPGTKLDDLVRQSDIAMYAAKQSGKSRCCVYSSGLIKK</sequence>
<protein>
    <submittedName>
        <fullName evidence="3">Diguanylate cyclase (GGDEF) domain-containing protein</fullName>
    </submittedName>
</protein>
<dbReference type="PANTHER" id="PTHR44757:SF2">
    <property type="entry name" value="BIOFILM ARCHITECTURE MAINTENANCE PROTEIN MBAA"/>
    <property type="match status" value="1"/>
</dbReference>
<feature type="domain" description="GGDEF" evidence="2">
    <location>
        <begin position="394"/>
        <end position="526"/>
    </location>
</feature>
<dbReference type="SUPFAM" id="SSF55785">
    <property type="entry name" value="PYP-like sensor domain (PAS domain)"/>
    <property type="match status" value="2"/>
</dbReference>
<organism evidence="3 4">
    <name type="scientific">Bilophila wadsworthia (strain 3_1_6)</name>
    <dbReference type="NCBI Taxonomy" id="563192"/>
    <lineage>
        <taxon>Bacteria</taxon>
        <taxon>Pseudomonadati</taxon>
        <taxon>Thermodesulfobacteriota</taxon>
        <taxon>Desulfovibrionia</taxon>
        <taxon>Desulfovibrionales</taxon>
        <taxon>Desulfovibrionaceae</taxon>
        <taxon>Bilophila</taxon>
    </lineage>
</organism>
<dbReference type="InterPro" id="IPR052155">
    <property type="entry name" value="Biofilm_reg_signaling"/>
</dbReference>
<comment type="caution">
    <text evidence="3">The sequence shown here is derived from an EMBL/GenBank/DDBJ whole genome shotgun (WGS) entry which is preliminary data.</text>
</comment>
<dbReference type="PROSITE" id="PS50112">
    <property type="entry name" value="PAS"/>
    <property type="match status" value="1"/>
</dbReference>
<dbReference type="NCBIfam" id="TIGR00254">
    <property type="entry name" value="GGDEF"/>
    <property type="match status" value="1"/>
</dbReference>
<dbReference type="Gene3D" id="3.30.70.270">
    <property type="match status" value="1"/>
</dbReference>
<dbReference type="InterPro" id="IPR000160">
    <property type="entry name" value="GGDEF_dom"/>
</dbReference>
<dbReference type="SUPFAM" id="SSF55073">
    <property type="entry name" value="Nucleotide cyclase"/>
    <property type="match status" value="1"/>
</dbReference>
<dbReference type="Proteomes" id="UP000006034">
    <property type="component" value="Unassembled WGS sequence"/>
</dbReference>
<reference evidence="3 4" key="1">
    <citation type="submission" date="2010-10" db="EMBL/GenBank/DDBJ databases">
        <authorList>
            <consortium name="The Broad Institute Genome Sequencing Platform"/>
            <person name="Ward D."/>
            <person name="Earl A."/>
            <person name="Feldgarden M."/>
            <person name="Young S.K."/>
            <person name="Gargeya S."/>
            <person name="Zeng Q."/>
            <person name="Alvarado L."/>
            <person name="Berlin A."/>
            <person name="Bochicchio J."/>
            <person name="Chapman S.B."/>
            <person name="Chen Z."/>
            <person name="Freedman E."/>
            <person name="Gellesch M."/>
            <person name="Goldberg J."/>
            <person name="Griggs A."/>
            <person name="Gujja S."/>
            <person name="Heilman E."/>
            <person name="Heiman D."/>
            <person name="Howarth C."/>
            <person name="Mehta T."/>
            <person name="Neiman D."/>
            <person name="Pearson M."/>
            <person name="Roberts A."/>
            <person name="Saif S."/>
            <person name="Shea T."/>
            <person name="Shenoy N."/>
            <person name="Sisk P."/>
            <person name="Stolte C."/>
            <person name="Sykes S."/>
            <person name="White J."/>
            <person name="Yandava C."/>
            <person name="Allen-Vercoe E."/>
            <person name="Sibley C."/>
            <person name="Ambrose C.E."/>
            <person name="Strauss J."/>
            <person name="Daigneault M."/>
            <person name="Haas B."/>
            <person name="Nusbaum C."/>
            <person name="Birren B."/>
        </authorList>
    </citation>
    <scope>NUCLEOTIDE SEQUENCE [LARGE SCALE GENOMIC DNA]</scope>
    <source>
        <strain evidence="3 4">3_1_6</strain>
    </source>
</reference>
<dbReference type="SMART" id="SM00091">
    <property type="entry name" value="PAS"/>
    <property type="match status" value="2"/>
</dbReference>
<dbReference type="OrthoDB" id="5333838at2"/>
<feature type="domain" description="PAS" evidence="1">
    <location>
        <begin position="127"/>
        <end position="172"/>
    </location>
</feature>
<dbReference type="CDD" id="cd00130">
    <property type="entry name" value="PAS"/>
    <property type="match status" value="1"/>
</dbReference>
<keyword evidence="4" id="KW-1185">Reference proteome</keyword>
<dbReference type="PANTHER" id="PTHR44757">
    <property type="entry name" value="DIGUANYLATE CYCLASE DGCP"/>
    <property type="match status" value="1"/>
</dbReference>
<evidence type="ECO:0000259" key="2">
    <source>
        <dbReference type="PROSITE" id="PS50887"/>
    </source>
</evidence>
<evidence type="ECO:0000313" key="3">
    <source>
        <dbReference type="EMBL" id="EFV42579.1"/>
    </source>
</evidence>
<dbReference type="EMBL" id="ADCP02000001">
    <property type="protein sequence ID" value="EFV42579.1"/>
    <property type="molecule type" value="Genomic_DNA"/>
</dbReference>
<gene>
    <name evidence="3" type="ORF">HMPREF0179_03640</name>
</gene>
<dbReference type="InterPro" id="IPR029787">
    <property type="entry name" value="Nucleotide_cyclase"/>
</dbReference>
<dbReference type="AlphaFoldDB" id="E5YBR6"/>
<dbReference type="PROSITE" id="PS50887">
    <property type="entry name" value="GGDEF"/>
    <property type="match status" value="1"/>
</dbReference>
<dbReference type="GeneID" id="78084362"/>
<accession>E5YBR6</accession>
<dbReference type="CDD" id="cd01949">
    <property type="entry name" value="GGDEF"/>
    <property type="match status" value="1"/>
</dbReference>
<evidence type="ECO:0000313" key="4">
    <source>
        <dbReference type="Proteomes" id="UP000006034"/>
    </source>
</evidence>
<dbReference type="Pfam" id="PF08448">
    <property type="entry name" value="PAS_4"/>
    <property type="match status" value="2"/>
</dbReference>
<dbReference type="Pfam" id="PF00990">
    <property type="entry name" value="GGDEF"/>
    <property type="match status" value="1"/>
</dbReference>
<dbReference type="InterPro" id="IPR000014">
    <property type="entry name" value="PAS"/>
</dbReference>
<dbReference type="SMART" id="SM00267">
    <property type="entry name" value="GGDEF"/>
    <property type="match status" value="1"/>
</dbReference>
<dbReference type="STRING" id="563192.HMPREF0179_03640"/>
<dbReference type="InterPro" id="IPR043128">
    <property type="entry name" value="Rev_trsase/Diguanyl_cyclase"/>
</dbReference>
<evidence type="ECO:0000259" key="1">
    <source>
        <dbReference type="PROSITE" id="PS50112"/>
    </source>
</evidence>
<dbReference type="eggNOG" id="COG2199">
    <property type="taxonomic scope" value="Bacteria"/>
</dbReference>
<reference evidence="3 4" key="2">
    <citation type="submission" date="2013-04" db="EMBL/GenBank/DDBJ databases">
        <title>The Genome Sequence of Bilophila wadsworthia 3_1_6.</title>
        <authorList>
            <consortium name="The Broad Institute Genomics Platform"/>
            <person name="Earl A."/>
            <person name="Ward D."/>
            <person name="Feldgarden M."/>
            <person name="Gevers D."/>
            <person name="Sibley C."/>
            <person name="Strauss J."/>
            <person name="Allen-Vercoe E."/>
            <person name="Walker B."/>
            <person name="Young S."/>
            <person name="Zeng Q."/>
            <person name="Gargeya S."/>
            <person name="Fitzgerald M."/>
            <person name="Haas B."/>
            <person name="Abouelleil A."/>
            <person name="Allen A.W."/>
            <person name="Alvarado L."/>
            <person name="Arachchi H.M."/>
            <person name="Berlin A.M."/>
            <person name="Chapman S.B."/>
            <person name="Gainer-Dewar J."/>
            <person name="Goldberg J."/>
            <person name="Griggs A."/>
            <person name="Gujja S."/>
            <person name="Hansen M."/>
            <person name="Howarth C."/>
            <person name="Imamovic A."/>
            <person name="Ireland A."/>
            <person name="Larimer J."/>
            <person name="McCowan C."/>
            <person name="Murphy C."/>
            <person name="Pearson M."/>
            <person name="Poon T.W."/>
            <person name="Priest M."/>
            <person name="Roberts A."/>
            <person name="Saif S."/>
            <person name="Shea T."/>
            <person name="Sisk P."/>
            <person name="Sykes S."/>
            <person name="Wortman J."/>
            <person name="Nusbaum C."/>
            <person name="Birren B."/>
        </authorList>
    </citation>
    <scope>NUCLEOTIDE SEQUENCE [LARGE SCALE GENOMIC DNA]</scope>
    <source>
        <strain evidence="3 4">3_1_6</strain>
    </source>
</reference>
<dbReference type="Gene3D" id="3.30.450.20">
    <property type="entry name" value="PAS domain"/>
    <property type="match status" value="2"/>
</dbReference>
<dbReference type="NCBIfam" id="TIGR00229">
    <property type="entry name" value="sensory_box"/>
    <property type="match status" value="2"/>
</dbReference>